<dbReference type="EMBL" id="CP133721">
    <property type="protein sequence ID" value="WMW77083.1"/>
    <property type="molecule type" value="Genomic_DNA"/>
</dbReference>
<evidence type="ECO:0000256" key="3">
    <source>
        <dbReference type="ARBA" id="ARBA00022448"/>
    </source>
</evidence>
<dbReference type="Gene3D" id="2.40.50.100">
    <property type="match status" value="1"/>
</dbReference>
<proteinExistence type="inferred from homology"/>
<evidence type="ECO:0000259" key="6">
    <source>
        <dbReference type="Pfam" id="PF25917"/>
    </source>
</evidence>
<keyword evidence="4" id="KW-0812">Transmembrane</keyword>
<dbReference type="SUPFAM" id="SSF111369">
    <property type="entry name" value="HlyD-like secretion proteins"/>
    <property type="match status" value="1"/>
</dbReference>
<dbReference type="Gene3D" id="2.40.420.20">
    <property type="match status" value="1"/>
</dbReference>
<dbReference type="Pfam" id="PF25917">
    <property type="entry name" value="BSH_RND"/>
    <property type="match status" value="1"/>
</dbReference>
<evidence type="ECO:0000256" key="4">
    <source>
        <dbReference type="SAM" id="Phobius"/>
    </source>
</evidence>
<dbReference type="PANTHER" id="PTHR30469">
    <property type="entry name" value="MULTIDRUG RESISTANCE PROTEIN MDTA"/>
    <property type="match status" value="1"/>
</dbReference>
<dbReference type="Gene3D" id="2.40.30.170">
    <property type="match status" value="1"/>
</dbReference>
<organism evidence="9 10">
    <name type="scientific">Flavobacterium nakdongensis</name>
    <dbReference type="NCBI Taxonomy" id="3073563"/>
    <lineage>
        <taxon>Bacteria</taxon>
        <taxon>Pseudomonadati</taxon>
        <taxon>Bacteroidota</taxon>
        <taxon>Flavobacteriia</taxon>
        <taxon>Flavobacteriales</taxon>
        <taxon>Flavobacteriaceae</taxon>
        <taxon>Flavobacterium</taxon>
    </lineage>
</organism>
<keyword evidence="3" id="KW-0813">Transport</keyword>
<evidence type="ECO:0000259" key="8">
    <source>
        <dbReference type="Pfam" id="PF25967"/>
    </source>
</evidence>
<dbReference type="Proteomes" id="UP001180481">
    <property type="component" value="Chromosome"/>
</dbReference>
<feature type="domain" description="Multidrug resistance protein MdtA-like barrel-sandwich hybrid" evidence="6">
    <location>
        <begin position="69"/>
        <end position="190"/>
    </location>
</feature>
<dbReference type="NCBIfam" id="TIGR01730">
    <property type="entry name" value="RND_mfp"/>
    <property type="match status" value="1"/>
</dbReference>
<feature type="domain" description="CusB-like beta-barrel" evidence="7">
    <location>
        <begin position="202"/>
        <end position="272"/>
    </location>
</feature>
<accession>A0ABY9R8B8</accession>
<reference evidence="9" key="1">
    <citation type="submission" date="2023-09" db="EMBL/GenBank/DDBJ databases">
        <title>Flavobacterium sp. 20NA77.7 isolated from freshwater.</title>
        <authorList>
            <person name="Le V."/>
            <person name="Ko S.-R."/>
            <person name="Ahn C.-Y."/>
            <person name="Oh H.-M."/>
        </authorList>
    </citation>
    <scope>NUCLEOTIDE SEQUENCE</scope>
    <source>
        <strain evidence="9">20NA77.7</strain>
    </source>
</reference>
<dbReference type="PANTHER" id="PTHR30469:SF36">
    <property type="entry name" value="BLL3903 PROTEIN"/>
    <property type="match status" value="1"/>
</dbReference>
<dbReference type="Pfam" id="PF25876">
    <property type="entry name" value="HH_MFP_RND"/>
    <property type="match status" value="1"/>
</dbReference>
<comment type="similarity">
    <text evidence="2">Belongs to the membrane fusion protein (MFP) (TC 8.A.1) family.</text>
</comment>
<keyword evidence="10" id="KW-1185">Reference proteome</keyword>
<comment type="subcellular location">
    <subcellularLocation>
        <location evidence="1">Cell envelope</location>
    </subcellularLocation>
</comment>
<dbReference type="InterPro" id="IPR058792">
    <property type="entry name" value="Beta-barrel_RND_2"/>
</dbReference>
<keyword evidence="4" id="KW-1133">Transmembrane helix</keyword>
<dbReference type="Pfam" id="PF25954">
    <property type="entry name" value="Beta-barrel_RND_2"/>
    <property type="match status" value="1"/>
</dbReference>
<dbReference type="InterPro" id="IPR058627">
    <property type="entry name" value="MdtA-like_C"/>
</dbReference>
<evidence type="ECO:0000259" key="7">
    <source>
        <dbReference type="Pfam" id="PF25954"/>
    </source>
</evidence>
<dbReference type="RefSeq" id="WP_309531467.1">
    <property type="nucleotide sequence ID" value="NZ_CP133721.1"/>
</dbReference>
<gene>
    <name evidence="9" type="ORF">RF683_06180</name>
</gene>
<feature type="transmembrane region" description="Helical" evidence="4">
    <location>
        <begin position="6"/>
        <end position="24"/>
    </location>
</feature>
<evidence type="ECO:0000313" key="10">
    <source>
        <dbReference type="Proteomes" id="UP001180481"/>
    </source>
</evidence>
<protein>
    <submittedName>
        <fullName evidence="9">Efflux RND transporter periplasmic adaptor subunit</fullName>
    </submittedName>
</protein>
<name>A0ABY9R8B8_9FLAO</name>
<evidence type="ECO:0000256" key="2">
    <source>
        <dbReference type="ARBA" id="ARBA00009477"/>
    </source>
</evidence>
<dbReference type="Pfam" id="PF25967">
    <property type="entry name" value="RND-MFP_C"/>
    <property type="match status" value="1"/>
</dbReference>
<evidence type="ECO:0000256" key="1">
    <source>
        <dbReference type="ARBA" id="ARBA00004196"/>
    </source>
</evidence>
<sequence length="351" mass="38352">MNRKSIFISLFIIVLGSLITYRVVKNSAQNDKSGKNDKKPPMKVTGMLIKPENFTNTLALSGSIEANEQINLHSEVSGIVTTIGFKEGSLVQKGQLLVKIDDTELRAQLRQARTKQNLASENARRAKLLLEKEAISQEEFDMATADYRSMKAQTQVIQAQLAKTSIIAPFTGKIGLRTISPGTYITPTTEIASLVNSNVVKIVFSIPEKYANDLKLNTEITCSVPNSTESFTAKIYAIEPSIETNTRTLKIKAQAANSNGKLLPGTFAKVTLPIKNIQNAIRIPSESIVAVQEGKKVFIANHGKAKEIHIETLTRTDKDVIVTSGLKAGDTLLTTGIMSLKNEAEIKVKVK</sequence>
<keyword evidence="4" id="KW-0472">Membrane</keyword>
<dbReference type="InterPro" id="IPR058624">
    <property type="entry name" value="MdtA-like_HH"/>
</dbReference>
<feature type="domain" description="Multidrug resistance protein MdtA-like C-terminal permuted SH3" evidence="8">
    <location>
        <begin position="279"/>
        <end position="337"/>
    </location>
</feature>
<evidence type="ECO:0000259" key="5">
    <source>
        <dbReference type="Pfam" id="PF25876"/>
    </source>
</evidence>
<dbReference type="Gene3D" id="1.10.287.470">
    <property type="entry name" value="Helix hairpin bin"/>
    <property type="match status" value="1"/>
</dbReference>
<feature type="domain" description="Multidrug resistance protein MdtA-like alpha-helical hairpin" evidence="5">
    <location>
        <begin position="103"/>
        <end position="163"/>
    </location>
</feature>
<evidence type="ECO:0000313" key="9">
    <source>
        <dbReference type="EMBL" id="WMW77083.1"/>
    </source>
</evidence>
<dbReference type="InterPro" id="IPR058625">
    <property type="entry name" value="MdtA-like_BSH"/>
</dbReference>
<dbReference type="InterPro" id="IPR006143">
    <property type="entry name" value="RND_pump_MFP"/>
</dbReference>